<evidence type="ECO:0000256" key="2">
    <source>
        <dbReference type="ARBA" id="ARBA00010463"/>
    </source>
</evidence>
<comment type="subcellular location">
    <subcellularLocation>
        <location evidence="1">Lysosome membrane</location>
    </subcellularLocation>
</comment>
<keyword evidence="4" id="KW-0458">Lysosome</keyword>
<dbReference type="AlphaFoldDB" id="A0A9P7XTN7"/>
<evidence type="ECO:0000313" key="6">
    <source>
        <dbReference type="EMBL" id="KAG9066453.1"/>
    </source>
</evidence>
<dbReference type="OrthoDB" id="10044187at2759"/>
<dbReference type="Proteomes" id="UP000707451">
    <property type="component" value="Unassembled WGS sequence"/>
</dbReference>
<organism evidence="6 7">
    <name type="scientific">Linnemannia hyalina</name>
    <dbReference type="NCBI Taxonomy" id="64524"/>
    <lineage>
        <taxon>Eukaryota</taxon>
        <taxon>Fungi</taxon>
        <taxon>Fungi incertae sedis</taxon>
        <taxon>Mucoromycota</taxon>
        <taxon>Mortierellomycotina</taxon>
        <taxon>Mortierellomycetes</taxon>
        <taxon>Mortierellales</taxon>
        <taxon>Mortierellaceae</taxon>
        <taxon>Linnemannia</taxon>
    </lineage>
</organism>
<keyword evidence="3" id="KW-0472">Membrane</keyword>
<gene>
    <name evidence="6" type="ORF">KI688_001679</name>
</gene>
<accession>A0A9P7XTN7</accession>
<reference evidence="6" key="1">
    <citation type="submission" date="2021-06" db="EMBL/GenBank/DDBJ databases">
        <title>Genome Sequence of Mortierella hyaline Strain SCG-10, a Cold-Adapted, Nitrate-Reducing Fungus Isolated from Soil in Minnesota, USA.</title>
        <authorList>
            <person name="Aldossari N."/>
        </authorList>
    </citation>
    <scope>NUCLEOTIDE SEQUENCE</scope>
    <source>
        <strain evidence="6">SCG-10</strain>
    </source>
</reference>
<dbReference type="PANTHER" id="PTHR21146">
    <property type="entry name" value="MEF2B PROTEIN"/>
    <property type="match status" value="1"/>
</dbReference>
<evidence type="ECO:0000256" key="1">
    <source>
        <dbReference type="ARBA" id="ARBA00004656"/>
    </source>
</evidence>
<proteinExistence type="inferred from homology"/>
<protein>
    <submittedName>
        <fullName evidence="6">Uncharacterized protein</fullName>
    </submittedName>
</protein>
<evidence type="ECO:0000256" key="4">
    <source>
        <dbReference type="ARBA" id="ARBA00023228"/>
    </source>
</evidence>
<evidence type="ECO:0000256" key="3">
    <source>
        <dbReference type="ARBA" id="ARBA00023136"/>
    </source>
</evidence>
<name>A0A9P7XTN7_9FUNG</name>
<dbReference type="InterPro" id="IPR019320">
    <property type="entry name" value="BORCS8"/>
</dbReference>
<dbReference type="EMBL" id="JAHRHY010000010">
    <property type="protein sequence ID" value="KAG9066453.1"/>
    <property type="molecule type" value="Genomic_DNA"/>
</dbReference>
<feature type="coiled-coil region" evidence="5">
    <location>
        <begin position="37"/>
        <end position="64"/>
    </location>
</feature>
<dbReference type="Pfam" id="PF10167">
    <property type="entry name" value="BORCS8"/>
    <property type="match status" value="1"/>
</dbReference>
<sequence length="83" mass="9362">MSETITGALNDASLVFYRVNEHIHKKVPVLVQEKKALMSIKKDVETANQDMEDARQTISSMQRITEFSTIEALVQRSLAAVQK</sequence>
<keyword evidence="5" id="KW-0175">Coiled coil</keyword>
<dbReference type="PANTHER" id="PTHR21146:SF0">
    <property type="entry name" value="BLOC-1-RELATED COMPLEX SUBUNIT 8"/>
    <property type="match status" value="1"/>
</dbReference>
<keyword evidence="7" id="KW-1185">Reference proteome</keyword>
<comment type="caution">
    <text evidence="6">The sequence shown here is derived from an EMBL/GenBank/DDBJ whole genome shotgun (WGS) entry which is preliminary data.</text>
</comment>
<evidence type="ECO:0000256" key="5">
    <source>
        <dbReference type="SAM" id="Coils"/>
    </source>
</evidence>
<evidence type="ECO:0000313" key="7">
    <source>
        <dbReference type="Proteomes" id="UP000707451"/>
    </source>
</evidence>
<comment type="similarity">
    <text evidence="2">Belongs to the BORCS8 family.</text>
</comment>